<keyword evidence="3" id="KW-1185">Reference proteome</keyword>
<sequence>MVSLLLVGALSNVSYVNLTLHSSLAKLILKHKTQIKKLNTLYICKVCKDTQLSFTLKCRTCASFLSLEKIIPEPQILTLDELEITEIRKLKTPIDENLNEGLPLGSMTILAGVPGAGKSTLALEIINQILLTEQIPVLYISSEEPPEMIKIRALRCAPELIHNDNFKILCETIIERIRDAIKSVLTSEDMIIVLDSINAVVAGKSKSAPGSPSNIIKALNMLHNFRKTQEFKPTFLIISHANKQKAIAGPLTLQHMVDIVLFLDIEKDNSRTLTTLKNRFGPAGIKTTLNLPPY</sequence>
<evidence type="ECO:0000313" key="2">
    <source>
        <dbReference type="EMBL" id="CUS85953.1"/>
    </source>
</evidence>
<dbReference type="Gene3D" id="3.40.50.300">
    <property type="entry name" value="P-loop containing nucleotide triphosphate hydrolases"/>
    <property type="match status" value="1"/>
</dbReference>
<dbReference type="Proteomes" id="UP000182200">
    <property type="component" value="Unassembled WGS sequence"/>
</dbReference>
<comment type="caution">
    <text evidence="2">The sequence shown here is derived from an EMBL/GenBank/DDBJ whole genome shotgun (WGS) entry which is preliminary data.</text>
</comment>
<gene>
    <name evidence="2" type="ORF">JGI8_00947</name>
</gene>
<organism evidence="2 3">
    <name type="scientific">Candidatus Kryptonium thompsonii</name>
    <dbReference type="NCBI Taxonomy" id="1633631"/>
    <lineage>
        <taxon>Bacteria</taxon>
        <taxon>Pseudomonadati</taxon>
        <taxon>Candidatus Kryptoniota</taxon>
        <taxon>Candidatus Kryptonium</taxon>
    </lineage>
</organism>
<dbReference type="RefSeq" id="WP_075427170.1">
    <property type="nucleotide sequence ID" value="NZ_CZVI01000010.1"/>
</dbReference>
<evidence type="ECO:0000259" key="1">
    <source>
        <dbReference type="SMART" id="SM00382"/>
    </source>
</evidence>
<protein>
    <submittedName>
        <fullName evidence="2">AAA domain-containing protein</fullName>
    </submittedName>
</protein>
<reference evidence="2 3" key="1">
    <citation type="submission" date="2015-11" db="EMBL/GenBank/DDBJ databases">
        <authorList>
            <person name="Varghese N."/>
        </authorList>
    </citation>
    <scope>NUCLEOTIDE SEQUENCE [LARGE SCALE GENOMIC DNA]</scope>
    <source>
        <strain evidence="2 3">JGI-8</strain>
    </source>
</reference>
<proteinExistence type="predicted"/>
<accession>A0ABP2AXX7</accession>
<dbReference type="Pfam" id="PF13481">
    <property type="entry name" value="AAA_25"/>
    <property type="match status" value="1"/>
</dbReference>
<dbReference type="PRINTS" id="PR01874">
    <property type="entry name" value="DNAREPAIRADA"/>
</dbReference>
<evidence type="ECO:0000313" key="3">
    <source>
        <dbReference type="Proteomes" id="UP000182200"/>
    </source>
</evidence>
<dbReference type="EMBL" id="CZVI01000010">
    <property type="protein sequence ID" value="CUS85953.1"/>
    <property type="molecule type" value="Genomic_DNA"/>
</dbReference>
<name>A0ABP2AXX7_9BACT</name>
<feature type="domain" description="AAA+ ATPase" evidence="1">
    <location>
        <begin position="104"/>
        <end position="267"/>
    </location>
</feature>
<dbReference type="SMART" id="SM00382">
    <property type="entry name" value="AAA"/>
    <property type="match status" value="1"/>
</dbReference>
<dbReference type="InterPro" id="IPR027417">
    <property type="entry name" value="P-loop_NTPase"/>
</dbReference>
<dbReference type="InterPro" id="IPR003593">
    <property type="entry name" value="AAA+_ATPase"/>
</dbReference>
<dbReference type="SUPFAM" id="SSF52540">
    <property type="entry name" value="P-loop containing nucleoside triphosphate hydrolases"/>
    <property type="match status" value="1"/>
</dbReference>
<dbReference type="PANTHER" id="PTHR32472">
    <property type="entry name" value="DNA REPAIR PROTEIN RADA"/>
    <property type="match status" value="1"/>
</dbReference>
<dbReference type="PANTHER" id="PTHR32472:SF10">
    <property type="entry name" value="DNA REPAIR PROTEIN RADA-LIKE PROTEIN"/>
    <property type="match status" value="1"/>
</dbReference>